<dbReference type="Gene3D" id="1.10.1600.10">
    <property type="match status" value="1"/>
</dbReference>
<dbReference type="GO" id="GO:0006310">
    <property type="term" value="P:DNA recombination"/>
    <property type="evidence" value="ECO:0007669"/>
    <property type="project" value="UniProtKB-KW"/>
</dbReference>
<keyword evidence="15" id="KW-0234">DNA repair</keyword>
<dbReference type="Pfam" id="PF02735">
    <property type="entry name" value="Ku"/>
    <property type="match status" value="1"/>
</dbReference>
<dbReference type="GO" id="GO:0005524">
    <property type="term" value="F:ATP binding"/>
    <property type="evidence" value="ECO:0007669"/>
    <property type="project" value="UniProtKB-KW"/>
</dbReference>
<evidence type="ECO:0000256" key="18">
    <source>
        <dbReference type="SAM" id="MobiDB-lite"/>
    </source>
</evidence>
<comment type="subcellular location">
    <subcellularLocation>
        <location evidence="2">Chromosome</location>
        <location evidence="2">Telomere</location>
    </subcellularLocation>
    <subcellularLocation>
        <location evidence="1">Nucleus</location>
    </subcellularLocation>
</comment>
<dbReference type="Gene3D" id="1.25.40.240">
    <property type="entry name" value="Ku, C-terminal domain"/>
    <property type="match status" value="1"/>
</dbReference>
<evidence type="ECO:0000256" key="11">
    <source>
        <dbReference type="ARBA" id="ARBA00022840"/>
    </source>
</evidence>
<evidence type="ECO:0000256" key="12">
    <source>
        <dbReference type="ARBA" id="ARBA00022895"/>
    </source>
</evidence>
<dbReference type="SUPFAM" id="SSF101420">
    <property type="entry name" value="C-terminal domain of Ku80"/>
    <property type="match status" value="1"/>
</dbReference>
<keyword evidence="6" id="KW-0158">Chromosome</keyword>
<dbReference type="InterPro" id="IPR016194">
    <property type="entry name" value="SPOC-like_C_dom_sf"/>
</dbReference>
<keyword evidence="10" id="KW-0347">Helicase</keyword>
<dbReference type="InterPro" id="IPR024193">
    <property type="entry name" value="Ku80"/>
</dbReference>
<evidence type="ECO:0000256" key="5">
    <source>
        <dbReference type="ARBA" id="ARBA00021792"/>
    </source>
</evidence>
<dbReference type="EMBL" id="LT671822">
    <property type="protein sequence ID" value="SHO77287.1"/>
    <property type="molecule type" value="Genomic_DNA"/>
</dbReference>
<dbReference type="GO" id="GO:0042162">
    <property type="term" value="F:telomeric DNA binding"/>
    <property type="evidence" value="ECO:0007669"/>
    <property type="project" value="InterPro"/>
</dbReference>
<dbReference type="GO" id="GO:0006303">
    <property type="term" value="P:double-strand break repair via nonhomologous end joining"/>
    <property type="evidence" value="ECO:0007669"/>
    <property type="project" value="InterPro"/>
</dbReference>
<evidence type="ECO:0000256" key="17">
    <source>
        <dbReference type="ARBA" id="ARBA00031847"/>
    </source>
</evidence>
<dbReference type="GO" id="GO:0000781">
    <property type="term" value="C:chromosome, telomeric region"/>
    <property type="evidence" value="ECO:0007669"/>
    <property type="project" value="UniProtKB-SubCell"/>
</dbReference>
<dbReference type="GO" id="GO:0043564">
    <property type="term" value="C:Ku70:Ku80 complex"/>
    <property type="evidence" value="ECO:0007669"/>
    <property type="project" value="InterPro"/>
</dbReference>
<dbReference type="Gene3D" id="3.40.50.410">
    <property type="entry name" value="von Willebrand factor, type A domain"/>
    <property type="match status" value="1"/>
</dbReference>
<keyword evidence="7" id="KW-0547">Nucleotide-binding</keyword>
<dbReference type="SMART" id="SM00559">
    <property type="entry name" value="Ku78"/>
    <property type="match status" value="1"/>
</dbReference>
<keyword evidence="14" id="KW-0233">DNA recombination</keyword>
<evidence type="ECO:0000256" key="1">
    <source>
        <dbReference type="ARBA" id="ARBA00004123"/>
    </source>
</evidence>
<dbReference type="VEuPathDB" id="FungiDB:MSYG_1628"/>
<feature type="region of interest" description="Disordered" evidence="18">
    <location>
        <begin position="238"/>
        <end position="257"/>
    </location>
</feature>
<dbReference type="Pfam" id="PF08785">
    <property type="entry name" value="Ku_PK_bind"/>
    <property type="match status" value="1"/>
</dbReference>
<keyword evidence="13" id="KW-0238">DNA-binding</keyword>
<keyword evidence="11" id="KW-0067">ATP-binding</keyword>
<dbReference type="CDD" id="cd00873">
    <property type="entry name" value="KU80"/>
    <property type="match status" value="1"/>
</dbReference>
<sequence>MASGASLGQRTLVAFVLDVSQPMSASFDATGRTRLAQCQAFVSLRILEMMLRGLATLKVCLVVYGESSDGPPPAARELWPPARPTLETMHVLQALQPASQPRACEPLEALSLALDCMLEKGHGEPSAAWTRIVYLVTRAHPQMPTHRADALRDRLAHSQTQLRVIGVDLGAEAPPAFWRPWVARVPGALLATPEEAEAHALEPTVQRPRSNPIHTTLSFGELDSASRASIEIPVQLHKATAQQRPMAPRRMARGDGTTWERQLEARHALYQAREVARAGGDLSGLTPLPEDAAQGPRAYRLGKTLVPLPDAEPELDTRPALEILHFVHASTYRREYHMGETYYVLPHPRSPRAQIALSGLVQAAAVRRVYALARYVARAHGEPKLCLLAPLVEHEYDGFYMVRVPFRDDVHRWAFPPLDRVVTSTGHTVRTHPTIPTPEQQAQMDALVEQMDLMDMDDHGDEEGWYAPSLSYAPAIHGTKQAIKHRYLHPAAPLPPLPPSLSAFLHAPPRAEARARPVREACAALFAARPAPAKREPTVQPPPAAGGDSDATPPEDGSAPDDYVRIDEVGDLRYTHAASDFAALVYSTERVSETCQGMSQLLLRWLDREPPLGDVVPALHAYRSAARQLDESLTWNTFVRAFHAKARSRAPDVWRALRGRLDLGLITAREDASHRSTETPEAAAALVAP</sequence>
<comment type="similarity">
    <text evidence="3">Belongs to the ku80 family.</text>
</comment>
<dbReference type="PANTHER" id="PTHR12604:SF4">
    <property type="entry name" value="X-RAY REPAIR CROSS-COMPLEMENTING PROTEIN 5"/>
    <property type="match status" value="1"/>
</dbReference>
<reference evidence="21" key="1">
    <citation type="journal article" date="2017" name="Nucleic Acids Res.">
        <title>Proteogenomics produces comprehensive and highly accurate protein-coding gene annotation in a complete genome assembly of Malassezia sympodialis.</title>
        <authorList>
            <person name="Zhu Y."/>
            <person name="Engstroem P.G."/>
            <person name="Tellgren-Roth C."/>
            <person name="Baudo C.D."/>
            <person name="Kennell J.C."/>
            <person name="Sun S."/>
            <person name="Billmyre R.B."/>
            <person name="Schroeder M.S."/>
            <person name="Andersson A."/>
            <person name="Holm T."/>
            <person name="Sigurgeirsson B."/>
            <person name="Wu G."/>
            <person name="Sankaranarayanan S.R."/>
            <person name="Siddharthan R."/>
            <person name="Sanyal K."/>
            <person name="Lundeberg J."/>
            <person name="Nystedt B."/>
            <person name="Boekhout T."/>
            <person name="Dawson T.L. Jr."/>
            <person name="Heitman J."/>
            <person name="Scheynius A."/>
            <person name="Lehtioe J."/>
        </authorList>
    </citation>
    <scope>NUCLEOTIDE SEQUENCE [LARGE SCALE GENOMIC DNA]</scope>
    <source>
        <strain evidence="21">ATCC 42132</strain>
    </source>
</reference>
<accession>A0A1M8A4P3</accession>
<keyword evidence="16" id="KW-0539">Nucleus</keyword>
<evidence type="ECO:0000256" key="2">
    <source>
        <dbReference type="ARBA" id="ARBA00004574"/>
    </source>
</evidence>
<dbReference type="EC" id="3.6.4.12" evidence="4"/>
<evidence type="ECO:0000256" key="4">
    <source>
        <dbReference type="ARBA" id="ARBA00012551"/>
    </source>
</evidence>
<dbReference type="Proteomes" id="UP000186303">
    <property type="component" value="Chromosome 2"/>
</dbReference>
<evidence type="ECO:0000256" key="13">
    <source>
        <dbReference type="ARBA" id="ARBA00023125"/>
    </source>
</evidence>
<dbReference type="SUPFAM" id="SSF100939">
    <property type="entry name" value="SPOC domain-like"/>
    <property type="match status" value="1"/>
</dbReference>
<dbReference type="SUPFAM" id="SSF53300">
    <property type="entry name" value="vWA-like"/>
    <property type="match status" value="1"/>
</dbReference>
<evidence type="ECO:0000256" key="6">
    <source>
        <dbReference type="ARBA" id="ARBA00022454"/>
    </source>
</evidence>
<dbReference type="GO" id="GO:0000723">
    <property type="term" value="P:telomere maintenance"/>
    <property type="evidence" value="ECO:0007669"/>
    <property type="project" value="InterPro"/>
</dbReference>
<evidence type="ECO:0000256" key="15">
    <source>
        <dbReference type="ARBA" id="ARBA00023204"/>
    </source>
</evidence>
<evidence type="ECO:0000256" key="8">
    <source>
        <dbReference type="ARBA" id="ARBA00022763"/>
    </source>
</evidence>
<evidence type="ECO:0000256" key="7">
    <source>
        <dbReference type="ARBA" id="ARBA00022741"/>
    </source>
</evidence>
<keyword evidence="9" id="KW-0378">Hydrolase</keyword>
<dbReference type="Gene3D" id="2.40.290.10">
    <property type="match status" value="1"/>
</dbReference>
<dbReference type="InterPro" id="IPR014893">
    <property type="entry name" value="Ku_PK_bind"/>
</dbReference>
<dbReference type="GO" id="GO:0016787">
    <property type="term" value="F:hydrolase activity"/>
    <property type="evidence" value="ECO:0007669"/>
    <property type="project" value="UniProtKB-KW"/>
</dbReference>
<feature type="region of interest" description="Disordered" evidence="18">
    <location>
        <begin position="529"/>
        <end position="562"/>
    </location>
</feature>
<keyword evidence="21" id="KW-1185">Reference proteome</keyword>
<keyword evidence="8" id="KW-0227">DNA damage</keyword>
<dbReference type="OMA" id="YRREYHM"/>
<dbReference type="GO" id="GO:0003678">
    <property type="term" value="F:DNA helicase activity"/>
    <property type="evidence" value="ECO:0007669"/>
    <property type="project" value="UniProtKB-EC"/>
</dbReference>
<dbReference type="InterPro" id="IPR006164">
    <property type="entry name" value="DNA_bd_Ku70/Ku80"/>
</dbReference>
<keyword evidence="12" id="KW-0779">Telomere</keyword>
<evidence type="ECO:0000256" key="14">
    <source>
        <dbReference type="ARBA" id="ARBA00023172"/>
    </source>
</evidence>
<dbReference type="InterPro" id="IPR036465">
    <property type="entry name" value="vWFA_dom_sf"/>
</dbReference>
<proteinExistence type="inferred from homology"/>
<feature type="domain" description="Ku" evidence="19">
    <location>
        <begin position="284"/>
        <end position="421"/>
    </location>
</feature>
<evidence type="ECO:0000313" key="20">
    <source>
        <dbReference type="EMBL" id="SHO77287.1"/>
    </source>
</evidence>
<protein>
    <recommendedName>
        <fullName evidence="5">ATP-dependent DNA helicase II subunit 2</fullName>
        <ecNumber evidence="4">3.6.4.12</ecNumber>
    </recommendedName>
    <alternativeName>
        <fullName evidence="17">ATP-dependent DNA helicase II subunit Ku80</fullName>
    </alternativeName>
</protein>
<dbReference type="STRING" id="1230383.A0A1M8A4P3"/>
<dbReference type="InterPro" id="IPR036494">
    <property type="entry name" value="Ku_C_sf"/>
</dbReference>
<dbReference type="AlphaFoldDB" id="A0A1M8A4P3"/>
<organism evidence="20 21">
    <name type="scientific">Malassezia sympodialis (strain ATCC 42132)</name>
    <name type="common">Atopic eczema-associated yeast</name>
    <dbReference type="NCBI Taxonomy" id="1230383"/>
    <lineage>
        <taxon>Eukaryota</taxon>
        <taxon>Fungi</taxon>
        <taxon>Dikarya</taxon>
        <taxon>Basidiomycota</taxon>
        <taxon>Ustilaginomycotina</taxon>
        <taxon>Malasseziomycetes</taxon>
        <taxon>Malasseziales</taxon>
        <taxon>Malasseziaceae</taxon>
        <taxon>Malassezia</taxon>
    </lineage>
</organism>
<evidence type="ECO:0000313" key="21">
    <source>
        <dbReference type="Proteomes" id="UP000186303"/>
    </source>
</evidence>
<evidence type="ECO:0000256" key="9">
    <source>
        <dbReference type="ARBA" id="ARBA00022801"/>
    </source>
</evidence>
<evidence type="ECO:0000256" key="10">
    <source>
        <dbReference type="ARBA" id="ARBA00022806"/>
    </source>
</evidence>
<dbReference type="GO" id="GO:0003684">
    <property type="term" value="F:damaged DNA binding"/>
    <property type="evidence" value="ECO:0007669"/>
    <property type="project" value="InterPro"/>
</dbReference>
<dbReference type="OrthoDB" id="30826at2759"/>
<gene>
    <name evidence="20" type="ORF">MSYG_1628</name>
</gene>
<evidence type="ECO:0000256" key="3">
    <source>
        <dbReference type="ARBA" id="ARBA00007726"/>
    </source>
</evidence>
<evidence type="ECO:0000256" key="16">
    <source>
        <dbReference type="ARBA" id="ARBA00023242"/>
    </source>
</evidence>
<name>A0A1M8A4P3_MALS4</name>
<evidence type="ECO:0000259" key="19">
    <source>
        <dbReference type="SMART" id="SM00559"/>
    </source>
</evidence>
<dbReference type="PANTHER" id="PTHR12604">
    <property type="entry name" value="KU AUTOANTIGEN DNA HELICASE"/>
    <property type="match status" value="1"/>
</dbReference>
<dbReference type="GO" id="GO:0003690">
    <property type="term" value="F:double-stranded DNA binding"/>
    <property type="evidence" value="ECO:0007669"/>
    <property type="project" value="TreeGrafter"/>
</dbReference>